<keyword evidence="4" id="KW-0479">Metal-binding</keyword>
<evidence type="ECO:0008006" key="12">
    <source>
        <dbReference type="Google" id="ProtNLM"/>
    </source>
</evidence>
<evidence type="ECO:0000256" key="2">
    <source>
        <dbReference type="ARBA" id="ARBA00010231"/>
    </source>
</evidence>
<dbReference type="GO" id="GO:0000287">
    <property type="term" value="F:magnesium ion binding"/>
    <property type="evidence" value="ECO:0007669"/>
    <property type="project" value="InterPro"/>
</dbReference>
<dbReference type="AlphaFoldDB" id="A0A381VSG1"/>
<keyword evidence="5" id="KW-0460">Magnesium</keyword>
<feature type="domain" description="Alpha-D-phosphohexomutase alpha/beta/alpha" evidence="10">
    <location>
        <begin position="254"/>
        <end position="365"/>
    </location>
</feature>
<dbReference type="Gene3D" id="3.40.120.10">
    <property type="entry name" value="Alpha-D-Glucose-1,6-Bisphosphate, subunit A, domain 3"/>
    <property type="match status" value="3"/>
</dbReference>
<dbReference type="InterPro" id="IPR005841">
    <property type="entry name" value="Alpha-D-phosphohexomutase_SF"/>
</dbReference>
<dbReference type="PANTHER" id="PTHR43771">
    <property type="entry name" value="PHOSPHOMANNOMUTASE"/>
    <property type="match status" value="1"/>
</dbReference>
<dbReference type="Pfam" id="PF02879">
    <property type="entry name" value="PGM_PMM_II"/>
    <property type="match status" value="1"/>
</dbReference>
<evidence type="ECO:0000256" key="1">
    <source>
        <dbReference type="ARBA" id="ARBA00001946"/>
    </source>
</evidence>
<dbReference type="CDD" id="cd03089">
    <property type="entry name" value="PMM_PGM"/>
    <property type="match status" value="1"/>
</dbReference>
<feature type="domain" description="Alpha-D-phosphohexomutase C-terminal" evidence="7">
    <location>
        <begin position="376"/>
        <end position="443"/>
    </location>
</feature>
<dbReference type="InterPro" id="IPR036900">
    <property type="entry name" value="A-D-PHexomutase_C_sf"/>
</dbReference>
<evidence type="ECO:0000259" key="10">
    <source>
        <dbReference type="Pfam" id="PF02880"/>
    </source>
</evidence>
<dbReference type="InterPro" id="IPR005843">
    <property type="entry name" value="A-D-PHexomutase_C"/>
</dbReference>
<dbReference type="InterPro" id="IPR005844">
    <property type="entry name" value="A-D-PHexomutase_a/b/a-I"/>
</dbReference>
<evidence type="ECO:0000256" key="4">
    <source>
        <dbReference type="ARBA" id="ARBA00022723"/>
    </source>
</evidence>
<keyword evidence="3" id="KW-0597">Phosphoprotein</keyword>
<dbReference type="InterPro" id="IPR016066">
    <property type="entry name" value="A-D-PHexomutase_CS"/>
</dbReference>
<accession>A0A381VSG1</accession>
<evidence type="ECO:0000259" key="8">
    <source>
        <dbReference type="Pfam" id="PF02878"/>
    </source>
</evidence>
<dbReference type="PANTHER" id="PTHR43771:SF2">
    <property type="entry name" value="PHOSPHOMANNOMUTASE_PHOSPHOGLUCOMUTASE"/>
    <property type="match status" value="1"/>
</dbReference>
<evidence type="ECO:0000313" key="11">
    <source>
        <dbReference type="EMBL" id="SVA43252.1"/>
    </source>
</evidence>
<dbReference type="Pfam" id="PF00408">
    <property type="entry name" value="PGM_PMM_IV"/>
    <property type="match status" value="1"/>
</dbReference>
<dbReference type="Pfam" id="PF02880">
    <property type="entry name" value="PGM_PMM_III"/>
    <property type="match status" value="1"/>
</dbReference>
<name>A0A381VSG1_9ZZZZ</name>
<proteinExistence type="inferred from homology"/>
<dbReference type="GO" id="GO:0005975">
    <property type="term" value="P:carbohydrate metabolic process"/>
    <property type="evidence" value="ECO:0007669"/>
    <property type="project" value="InterPro"/>
</dbReference>
<reference evidence="11" key="1">
    <citation type="submission" date="2018-05" db="EMBL/GenBank/DDBJ databases">
        <authorList>
            <person name="Lanie J.A."/>
            <person name="Ng W.-L."/>
            <person name="Kazmierczak K.M."/>
            <person name="Andrzejewski T.M."/>
            <person name="Davidsen T.M."/>
            <person name="Wayne K.J."/>
            <person name="Tettelin H."/>
            <person name="Glass J.I."/>
            <person name="Rusch D."/>
            <person name="Podicherti R."/>
            <person name="Tsui H.-C.T."/>
            <person name="Winkler M.E."/>
        </authorList>
    </citation>
    <scope>NUCLEOTIDE SEQUENCE</scope>
</reference>
<dbReference type="SUPFAM" id="SSF55957">
    <property type="entry name" value="Phosphoglucomutase, C-terminal domain"/>
    <property type="match status" value="1"/>
</dbReference>
<evidence type="ECO:0000259" key="7">
    <source>
        <dbReference type="Pfam" id="PF00408"/>
    </source>
</evidence>
<feature type="domain" description="Alpha-D-phosphohexomutase alpha/beta/alpha" evidence="8">
    <location>
        <begin position="8"/>
        <end position="137"/>
    </location>
</feature>
<dbReference type="InterPro" id="IPR016055">
    <property type="entry name" value="A-D-PHexomutase_a/b/a-I/II/III"/>
</dbReference>
<dbReference type="PRINTS" id="PR00509">
    <property type="entry name" value="PGMPMM"/>
</dbReference>
<comment type="similarity">
    <text evidence="2">Belongs to the phosphohexose mutase family.</text>
</comment>
<protein>
    <recommendedName>
        <fullName evidence="12">Phosphomannomutase</fullName>
    </recommendedName>
</protein>
<evidence type="ECO:0000256" key="6">
    <source>
        <dbReference type="ARBA" id="ARBA00023235"/>
    </source>
</evidence>
<dbReference type="InterPro" id="IPR005845">
    <property type="entry name" value="A-D-PHexomutase_a/b/a-II"/>
</dbReference>
<organism evidence="11">
    <name type="scientific">marine metagenome</name>
    <dbReference type="NCBI Taxonomy" id="408172"/>
    <lineage>
        <taxon>unclassified sequences</taxon>
        <taxon>metagenomes</taxon>
        <taxon>ecological metagenomes</taxon>
    </lineage>
</organism>
<dbReference type="GO" id="GO:0016868">
    <property type="term" value="F:intramolecular phosphotransferase activity"/>
    <property type="evidence" value="ECO:0007669"/>
    <property type="project" value="InterPro"/>
</dbReference>
<feature type="domain" description="Alpha-D-phosphohexomutase alpha/beta/alpha" evidence="9">
    <location>
        <begin position="162"/>
        <end position="250"/>
    </location>
</feature>
<gene>
    <name evidence="11" type="ORF">METZ01_LOCUS96106</name>
</gene>
<dbReference type="Pfam" id="PF02878">
    <property type="entry name" value="PGM_PMM_I"/>
    <property type="match status" value="1"/>
</dbReference>
<keyword evidence="6" id="KW-0413">Isomerase</keyword>
<dbReference type="InterPro" id="IPR005846">
    <property type="entry name" value="A-D-PHexomutase_a/b/a-III"/>
</dbReference>
<comment type="cofactor">
    <cofactor evidence="1">
        <name>Mg(2+)</name>
        <dbReference type="ChEBI" id="CHEBI:18420"/>
    </cofactor>
</comment>
<dbReference type="SUPFAM" id="SSF53738">
    <property type="entry name" value="Phosphoglucomutase, first 3 domains"/>
    <property type="match status" value="3"/>
</dbReference>
<evidence type="ECO:0000256" key="3">
    <source>
        <dbReference type="ARBA" id="ARBA00022553"/>
    </source>
</evidence>
<sequence length="458" mass="49525">MSNAAAGIFRAYDIRGVVGEDLTADVAVLVGKAFGTTVLRGRGSRVLIGRDGRLSSPELSSALCDGIRSTGCNVVDVGLGPTPNLYFGLHHLLANGGIQVTGSHNPPEYNGFKTCIGTDTIFGDAIQDLRKLIEDDDFESGEGSYETCDLVPAYKAALYARINLQRPLRIAVDSGNGVAGPIAPEIYRHMGCEVIEMYSEVDGNFPNHHPDPTVEDAVVDLQAKVISEGLDLGLGFDGDADRVGIIDDNGDIVWGDKLTLLLARDVLERNPGASVIFDVKCSQQLHDDIKAHGGRPIMWKTGHSLMKGKMKQEGALLGGEMSGHLFFAENFFGHDDAIYAGAKLMEIASKSNGGFSDLLSDLPDTFATPEIRRESSDEAKFQVCERLREELAKEFEVIDIDGVRAICDGGWGLARPSNTGPIIVLRFEAESPEKLSELQELFIERLNRIESELGSVES</sequence>
<dbReference type="PROSITE" id="PS00710">
    <property type="entry name" value="PGM_PMM"/>
    <property type="match status" value="1"/>
</dbReference>
<dbReference type="EMBL" id="UINC01009654">
    <property type="protein sequence ID" value="SVA43252.1"/>
    <property type="molecule type" value="Genomic_DNA"/>
</dbReference>
<evidence type="ECO:0000259" key="9">
    <source>
        <dbReference type="Pfam" id="PF02879"/>
    </source>
</evidence>
<dbReference type="Gene3D" id="3.30.310.50">
    <property type="entry name" value="Alpha-D-phosphohexomutase, C-terminal domain"/>
    <property type="match status" value="1"/>
</dbReference>
<evidence type="ECO:0000256" key="5">
    <source>
        <dbReference type="ARBA" id="ARBA00022842"/>
    </source>
</evidence>